<reference evidence="11" key="1">
    <citation type="journal article" date="2014" name="Appl. Environ. Microbiol.">
        <title>Detection and genomic characterization of motility in Lactobacillus curvatus: confirmation of motility in a species outside the Lactobacillus salivarius clade.</title>
        <authorList>
            <person name="Cousin F.J."/>
            <person name="Lynch S.M."/>
            <person name="Harris H.M."/>
            <person name="McCann A."/>
            <person name="Lynch D.B."/>
            <person name="Neville B.A."/>
            <person name="Irisawa T."/>
            <person name="Okada S."/>
            <person name="Endo A."/>
            <person name="O'Toole P.W."/>
        </authorList>
    </citation>
    <scope>NUCLEOTIDE SEQUENCE</scope>
    <source>
        <strain evidence="11">DSM 19519</strain>
    </source>
</reference>
<keyword evidence="8" id="KW-1133">Transmembrane helix</keyword>
<keyword evidence="11" id="KW-0966">Cell projection</keyword>
<evidence type="ECO:0000313" key="12">
    <source>
        <dbReference type="EMBL" id="AUJ30658.1"/>
    </source>
</evidence>
<dbReference type="GO" id="GO:0009425">
    <property type="term" value="C:bacterial-type flagellum basal body"/>
    <property type="evidence" value="ECO:0007669"/>
    <property type="project" value="InterPro"/>
</dbReference>
<dbReference type="EMBL" id="KM886865">
    <property type="protein sequence ID" value="AJA34047.1"/>
    <property type="molecule type" value="Genomic_DNA"/>
</dbReference>
<proteinExistence type="inferred from homology"/>
<dbReference type="KEGG" id="lhw:BSQ49_10965"/>
<dbReference type="EMBL" id="CP018176">
    <property type="protein sequence ID" value="AUJ30658.1"/>
    <property type="molecule type" value="Genomic_DNA"/>
</dbReference>
<accession>A0A0A7RFM9</accession>
<dbReference type="RefSeq" id="WP_057870024.1">
    <property type="nucleotide sequence ID" value="NZ_CP018176.1"/>
</dbReference>
<keyword evidence="11" id="KW-0969">Cilium</keyword>
<dbReference type="Pfam" id="PF03748">
    <property type="entry name" value="FliL"/>
    <property type="match status" value="1"/>
</dbReference>
<comment type="function">
    <text evidence="1 10">Controls the rotational direction of flagella during chemotaxis.</text>
</comment>
<keyword evidence="4 10" id="KW-1003">Cell membrane</keyword>
<protein>
    <recommendedName>
        <fullName evidence="10">Flagellar protein FliL</fullName>
    </recommendedName>
</protein>
<dbReference type="Proteomes" id="UP000314960">
    <property type="component" value="Chromosome"/>
</dbReference>
<evidence type="ECO:0000256" key="10">
    <source>
        <dbReference type="RuleBase" id="RU364125"/>
    </source>
</evidence>
<sequence>MAKEKSEKTGKKWFLWILILILVATSGGVVGTIVTPKIMSALGSNKTATVKKQAKTVVSGKQKIVPVKKFVINLTNEDGSNSTQYAQITLSFLVANTDQKAKLKKNVAVVRDSVINVIRQKKASDILGSSDSLAGLKTQLRDTINKAYGAKIIDDVFITDLVIQ</sequence>
<evidence type="ECO:0000256" key="5">
    <source>
        <dbReference type="ARBA" id="ARBA00022500"/>
    </source>
</evidence>
<evidence type="ECO:0000256" key="9">
    <source>
        <dbReference type="ARBA" id="ARBA00023136"/>
    </source>
</evidence>
<evidence type="ECO:0000256" key="7">
    <source>
        <dbReference type="ARBA" id="ARBA00022779"/>
    </source>
</evidence>
<dbReference type="PANTHER" id="PTHR35091:SF2">
    <property type="entry name" value="FLAGELLAR PROTEIN FLIL"/>
    <property type="match status" value="1"/>
</dbReference>
<gene>
    <name evidence="11" type="primary">fliL</name>
    <name evidence="12" type="ORF">BSQ49_10965</name>
</gene>
<dbReference type="GO" id="GO:0006935">
    <property type="term" value="P:chemotaxis"/>
    <property type="evidence" value="ECO:0007669"/>
    <property type="project" value="UniProtKB-KW"/>
</dbReference>
<dbReference type="GO" id="GO:0005886">
    <property type="term" value="C:plasma membrane"/>
    <property type="evidence" value="ECO:0007669"/>
    <property type="project" value="UniProtKB-SubCell"/>
</dbReference>
<organism evidence="11">
    <name type="scientific">Liquorilactobacillus hordei</name>
    <dbReference type="NCBI Taxonomy" id="468911"/>
    <lineage>
        <taxon>Bacteria</taxon>
        <taxon>Bacillati</taxon>
        <taxon>Bacillota</taxon>
        <taxon>Bacilli</taxon>
        <taxon>Lactobacillales</taxon>
        <taxon>Lactobacillaceae</taxon>
        <taxon>Liquorilactobacillus</taxon>
    </lineage>
</organism>
<evidence type="ECO:0000256" key="1">
    <source>
        <dbReference type="ARBA" id="ARBA00002254"/>
    </source>
</evidence>
<keyword evidence="11" id="KW-0282">Flagellum</keyword>
<dbReference type="PANTHER" id="PTHR35091">
    <property type="entry name" value="FLAGELLAR PROTEIN FLIL"/>
    <property type="match status" value="1"/>
</dbReference>
<keyword evidence="6" id="KW-0812">Transmembrane</keyword>
<dbReference type="AlphaFoldDB" id="A0A0A7RFM9"/>
<dbReference type="GeneID" id="98309854"/>
<evidence type="ECO:0000256" key="8">
    <source>
        <dbReference type="ARBA" id="ARBA00022989"/>
    </source>
</evidence>
<evidence type="ECO:0000256" key="2">
    <source>
        <dbReference type="ARBA" id="ARBA00004162"/>
    </source>
</evidence>
<name>A0A0A7RFM9_9LACO</name>
<evidence type="ECO:0000256" key="3">
    <source>
        <dbReference type="ARBA" id="ARBA00008281"/>
    </source>
</evidence>
<keyword evidence="7 10" id="KW-0283">Flagellar rotation</keyword>
<keyword evidence="5 10" id="KW-0145">Chemotaxis</keyword>
<dbReference type="GO" id="GO:0071978">
    <property type="term" value="P:bacterial-type flagellum-dependent swarming motility"/>
    <property type="evidence" value="ECO:0007669"/>
    <property type="project" value="TreeGrafter"/>
</dbReference>
<evidence type="ECO:0000256" key="4">
    <source>
        <dbReference type="ARBA" id="ARBA00022475"/>
    </source>
</evidence>
<dbReference type="InterPro" id="IPR005503">
    <property type="entry name" value="FliL"/>
</dbReference>
<evidence type="ECO:0000313" key="13">
    <source>
        <dbReference type="Proteomes" id="UP000314960"/>
    </source>
</evidence>
<comment type="subcellular location">
    <subcellularLocation>
        <location evidence="2">Cell membrane</location>
        <topology evidence="2">Single-pass membrane protein</topology>
    </subcellularLocation>
</comment>
<reference evidence="12 13" key="2">
    <citation type="submission" date="2016-11" db="EMBL/GenBank/DDBJ databases">
        <title>Interaction between Lactobacillus species and yeast in water kefir.</title>
        <authorList>
            <person name="Behr J."/>
            <person name="Xu D."/>
            <person name="Vogel R.F."/>
        </authorList>
    </citation>
    <scope>NUCLEOTIDE SEQUENCE [LARGE SCALE GENOMIC DNA]</scope>
    <source>
        <strain evidence="12 13">TMW 1.1822</strain>
    </source>
</reference>
<evidence type="ECO:0000313" key="11">
    <source>
        <dbReference type="EMBL" id="AJA34047.1"/>
    </source>
</evidence>
<evidence type="ECO:0000256" key="6">
    <source>
        <dbReference type="ARBA" id="ARBA00022692"/>
    </source>
</evidence>
<keyword evidence="9 10" id="KW-0472">Membrane</keyword>
<comment type="similarity">
    <text evidence="3 10">Belongs to the FliL family.</text>
</comment>